<sequence length="97" mass="10804">MASIDGKEEHYAFNSRMEGKKPSTTQRGAKTRPSGHQQQFQREKSLISSEQVQGQGTSHKSIQPGLQNPKHSSGCHGKCVSDGQNHDGMEEKRRKKD</sequence>
<feature type="compositionally biased region" description="Basic and acidic residues" evidence="1">
    <location>
        <begin position="84"/>
        <end position="97"/>
    </location>
</feature>
<feature type="compositionally biased region" description="Basic and acidic residues" evidence="1">
    <location>
        <begin position="1"/>
        <end position="21"/>
    </location>
</feature>
<keyword evidence="3" id="KW-1185">Reference proteome</keyword>
<protein>
    <submittedName>
        <fullName evidence="2">Uncharacterized protein</fullName>
    </submittedName>
</protein>
<gene>
    <name evidence="2" type="ORF">O181_033602</name>
</gene>
<feature type="compositionally biased region" description="Polar residues" evidence="1">
    <location>
        <begin position="22"/>
        <end position="71"/>
    </location>
</feature>
<evidence type="ECO:0000256" key="1">
    <source>
        <dbReference type="SAM" id="MobiDB-lite"/>
    </source>
</evidence>
<dbReference type="AlphaFoldDB" id="A0A9Q3H7B7"/>
<reference evidence="2" key="1">
    <citation type="submission" date="2021-03" db="EMBL/GenBank/DDBJ databases">
        <title>Draft genome sequence of rust myrtle Austropuccinia psidii MF-1, a brazilian biotype.</title>
        <authorList>
            <person name="Quecine M.C."/>
            <person name="Pachon D.M.R."/>
            <person name="Bonatelli M.L."/>
            <person name="Correr F.H."/>
            <person name="Franceschini L.M."/>
            <person name="Leite T.F."/>
            <person name="Margarido G.R.A."/>
            <person name="Almeida C.A."/>
            <person name="Ferrarezi J.A."/>
            <person name="Labate C.A."/>
        </authorList>
    </citation>
    <scope>NUCLEOTIDE SEQUENCE</scope>
    <source>
        <strain evidence="2">MF-1</strain>
    </source>
</reference>
<dbReference type="EMBL" id="AVOT02012297">
    <property type="protein sequence ID" value="MBW0493887.1"/>
    <property type="molecule type" value="Genomic_DNA"/>
</dbReference>
<accession>A0A9Q3H7B7</accession>
<name>A0A9Q3H7B7_9BASI</name>
<dbReference type="Proteomes" id="UP000765509">
    <property type="component" value="Unassembled WGS sequence"/>
</dbReference>
<proteinExistence type="predicted"/>
<evidence type="ECO:0000313" key="3">
    <source>
        <dbReference type="Proteomes" id="UP000765509"/>
    </source>
</evidence>
<organism evidence="2 3">
    <name type="scientific">Austropuccinia psidii MF-1</name>
    <dbReference type="NCBI Taxonomy" id="1389203"/>
    <lineage>
        <taxon>Eukaryota</taxon>
        <taxon>Fungi</taxon>
        <taxon>Dikarya</taxon>
        <taxon>Basidiomycota</taxon>
        <taxon>Pucciniomycotina</taxon>
        <taxon>Pucciniomycetes</taxon>
        <taxon>Pucciniales</taxon>
        <taxon>Sphaerophragmiaceae</taxon>
        <taxon>Austropuccinia</taxon>
    </lineage>
</organism>
<comment type="caution">
    <text evidence="2">The sequence shown here is derived from an EMBL/GenBank/DDBJ whole genome shotgun (WGS) entry which is preliminary data.</text>
</comment>
<feature type="region of interest" description="Disordered" evidence="1">
    <location>
        <begin position="1"/>
        <end position="97"/>
    </location>
</feature>
<evidence type="ECO:0000313" key="2">
    <source>
        <dbReference type="EMBL" id="MBW0493887.1"/>
    </source>
</evidence>